<feature type="transmembrane region" description="Helical" evidence="2">
    <location>
        <begin position="296"/>
        <end position="317"/>
    </location>
</feature>
<protein>
    <submittedName>
        <fullName evidence="4">Uncharacterized protein</fullName>
    </submittedName>
</protein>
<comment type="caution">
    <text evidence="4">The sequence shown here is derived from an EMBL/GenBank/DDBJ whole genome shotgun (WGS) entry which is preliminary data.</text>
</comment>
<feature type="region of interest" description="Disordered" evidence="1">
    <location>
        <begin position="222"/>
        <end position="280"/>
    </location>
</feature>
<gene>
    <name evidence="4" type="ORF">JIG36_06030</name>
</gene>
<keyword evidence="3" id="KW-0732">Signal</keyword>
<feature type="compositionally biased region" description="Pro residues" evidence="1">
    <location>
        <begin position="230"/>
        <end position="249"/>
    </location>
</feature>
<evidence type="ECO:0000313" key="4">
    <source>
        <dbReference type="EMBL" id="MBM2615118.1"/>
    </source>
</evidence>
<feature type="signal peptide" evidence="3">
    <location>
        <begin position="1"/>
        <end position="19"/>
    </location>
</feature>
<proteinExistence type="predicted"/>
<evidence type="ECO:0000313" key="5">
    <source>
        <dbReference type="Proteomes" id="UP000632138"/>
    </source>
</evidence>
<evidence type="ECO:0000256" key="1">
    <source>
        <dbReference type="SAM" id="MobiDB-lite"/>
    </source>
</evidence>
<dbReference type="EMBL" id="JAENHP010000002">
    <property type="protein sequence ID" value="MBM2615118.1"/>
    <property type="molecule type" value="Genomic_DNA"/>
</dbReference>
<evidence type="ECO:0000256" key="3">
    <source>
        <dbReference type="SAM" id="SignalP"/>
    </source>
</evidence>
<dbReference type="RefSeq" id="WP_203375051.1">
    <property type="nucleotide sequence ID" value="NZ_JAENHP010000002.1"/>
</dbReference>
<feature type="chain" id="PRO_5047211367" evidence="3">
    <location>
        <begin position="20"/>
        <end position="324"/>
    </location>
</feature>
<keyword evidence="2" id="KW-1133">Transmembrane helix</keyword>
<evidence type="ECO:0000256" key="2">
    <source>
        <dbReference type="SAM" id="Phobius"/>
    </source>
</evidence>
<feature type="compositionally biased region" description="Low complexity" evidence="1">
    <location>
        <begin position="250"/>
        <end position="280"/>
    </location>
</feature>
<organism evidence="4 5">
    <name type="scientific">Paractinoplanes ovalisporus</name>
    <dbReference type="NCBI Taxonomy" id="2810368"/>
    <lineage>
        <taxon>Bacteria</taxon>
        <taxon>Bacillati</taxon>
        <taxon>Actinomycetota</taxon>
        <taxon>Actinomycetes</taxon>
        <taxon>Micromonosporales</taxon>
        <taxon>Micromonosporaceae</taxon>
        <taxon>Paractinoplanes</taxon>
    </lineage>
</organism>
<keyword evidence="5" id="KW-1185">Reference proteome</keyword>
<keyword evidence="2" id="KW-0472">Membrane</keyword>
<reference evidence="4 5" key="1">
    <citation type="submission" date="2021-01" db="EMBL/GenBank/DDBJ databases">
        <title>Actinoplanes sp. nov. LDG1-06 isolated from lichen.</title>
        <authorList>
            <person name="Saeng-In P."/>
            <person name="Phongsopitanun W."/>
            <person name="Kanchanasin P."/>
            <person name="Yuki M."/>
            <person name="Kudo T."/>
            <person name="Ohkuma M."/>
            <person name="Tanasupawat S."/>
        </authorList>
    </citation>
    <scope>NUCLEOTIDE SEQUENCE [LARGE SCALE GENOMIC DNA]</scope>
    <source>
        <strain evidence="4 5">LDG1-06</strain>
    </source>
</reference>
<sequence length="324" mass="32438">MLLLAAVATAFVAPVTASAAESCTAASSATFRHTFNGNSGKTTISSVRPLCPGQTQAFAMIAYTAGTGNAGQFVYSTDRASITSSRRSVSLDVVVPPCNTQVTAILGNELLDEVTSTDNPYGARTLGTSGSRSSGTLAHYRGGSAECQPQPRVAFTNACDGSFQATLSNAASANVSAGFLVSGRLTRLAPGRSTTVPAPIGGSLTIRDSSFTTYVGTWRPPASGCTTGNTPPPAATAPTAAPPVPPSVAVPPAASAPQSGTTTATADAPAAVYVTPTPTPETTATALKKAMSTSSVIAIAFGLVLIGGGSILLVRVIKSLRDPA</sequence>
<accession>A0ABS2A5J7</accession>
<keyword evidence="2" id="KW-0812">Transmembrane</keyword>
<name>A0ABS2A5J7_9ACTN</name>
<dbReference type="Proteomes" id="UP000632138">
    <property type="component" value="Unassembled WGS sequence"/>
</dbReference>